<name>A0A0E9V0Y9_ANGAN</name>
<dbReference type="EMBL" id="GBXM01043659">
    <property type="protein sequence ID" value="JAH64918.1"/>
    <property type="molecule type" value="Transcribed_RNA"/>
</dbReference>
<dbReference type="AlphaFoldDB" id="A0A0E9V0Y9"/>
<reference evidence="1" key="1">
    <citation type="submission" date="2014-11" db="EMBL/GenBank/DDBJ databases">
        <authorList>
            <person name="Amaro Gonzalez C."/>
        </authorList>
    </citation>
    <scope>NUCLEOTIDE SEQUENCE</scope>
</reference>
<proteinExistence type="predicted"/>
<accession>A0A0E9V0Y9</accession>
<evidence type="ECO:0000313" key="1">
    <source>
        <dbReference type="EMBL" id="JAH71115.1"/>
    </source>
</evidence>
<protein>
    <submittedName>
        <fullName evidence="1">Uncharacterized protein</fullName>
    </submittedName>
</protein>
<sequence>MSSSRLIKGKYEELRNELEIMCRTDRSEERNWIQRRVGQIEQYHEVHLAVESALVIKKVKDTLCLQGDFKVLDMLLEVVSGENLWTLCP</sequence>
<organism evidence="1">
    <name type="scientific">Anguilla anguilla</name>
    <name type="common">European freshwater eel</name>
    <name type="synonym">Muraena anguilla</name>
    <dbReference type="NCBI Taxonomy" id="7936"/>
    <lineage>
        <taxon>Eukaryota</taxon>
        <taxon>Metazoa</taxon>
        <taxon>Chordata</taxon>
        <taxon>Craniata</taxon>
        <taxon>Vertebrata</taxon>
        <taxon>Euteleostomi</taxon>
        <taxon>Actinopterygii</taxon>
        <taxon>Neopterygii</taxon>
        <taxon>Teleostei</taxon>
        <taxon>Anguilliformes</taxon>
        <taxon>Anguillidae</taxon>
        <taxon>Anguilla</taxon>
    </lineage>
</organism>
<dbReference type="EMBL" id="GBXM01037462">
    <property type="protein sequence ID" value="JAH71115.1"/>
    <property type="molecule type" value="Transcribed_RNA"/>
</dbReference>
<reference evidence="1" key="2">
    <citation type="journal article" date="2015" name="Fish Shellfish Immunol.">
        <title>Early steps in the European eel (Anguilla anguilla)-Vibrio vulnificus interaction in the gills: Role of the RtxA13 toxin.</title>
        <authorList>
            <person name="Callol A."/>
            <person name="Pajuelo D."/>
            <person name="Ebbesson L."/>
            <person name="Teles M."/>
            <person name="MacKenzie S."/>
            <person name="Amaro C."/>
        </authorList>
    </citation>
    <scope>NUCLEOTIDE SEQUENCE</scope>
</reference>